<dbReference type="GO" id="GO:0006355">
    <property type="term" value="P:regulation of DNA-templated transcription"/>
    <property type="evidence" value="ECO:0007669"/>
    <property type="project" value="InterPro"/>
</dbReference>
<keyword evidence="3" id="KW-0472">Membrane</keyword>
<reference evidence="6" key="1">
    <citation type="submission" date="2018-05" db="EMBL/GenBank/DDBJ databases">
        <authorList>
            <person name="Cea G.-C."/>
            <person name="William W."/>
        </authorList>
    </citation>
    <scope>NUCLEOTIDE SEQUENCE [LARGE SCALE GENOMIC DNA]</scope>
    <source>
        <strain evidence="6">DB21MT 5</strain>
    </source>
</reference>
<dbReference type="KEGG" id="mya:MORIYA_1145"/>
<dbReference type="OrthoDB" id="5904978at2"/>
<keyword evidence="3" id="KW-1133">Transmembrane helix</keyword>
<evidence type="ECO:0000313" key="6">
    <source>
        <dbReference type="Proteomes" id="UP000250163"/>
    </source>
</evidence>
<keyword evidence="1 2" id="KW-0238">DNA-binding</keyword>
<keyword evidence="3" id="KW-0812">Transmembrane</keyword>
<evidence type="ECO:0000256" key="2">
    <source>
        <dbReference type="PROSITE-ProRule" id="PRU01091"/>
    </source>
</evidence>
<dbReference type="CDD" id="cd00383">
    <property type="entry name" value="trans_reg_C"/>
    <property type="match status" value="1"/>
</dbReference>
<gene>
    <name evidence="5" type="ORF">MORIYA_1145</name>
</gene>
<evidence type="ECO:0000256" key="1">
    <source>
        <dbReference type="ARBA" id="ARBA00023125"/>
    </source>
</evidence>
<dbReference type="SUPFAM" id="SSF46894">
    <property type="entry name" value="C-terminal effector domain of the bipartite response regulators"/>
    <property type="match status" value="1"/>
</dbReference>
<protein>
    <recommendedName>
        <fullName evidence="4">OmpR/PhoB-type domain-containing protein</fullName>
    </recommendedName>
</protein>
<dbReference type="Pfam" id="PF00486">
    <property type="entry name" value="Trans_reg_C"/>
    <property type="match status" value="1"/>
</dbReference>
<dbReference type="SMART" id="SM00862">
    <property type="entry name" value="Trans_reg_C"/>
    <property type="match status" value="1"/>
</dbReference>
<dbReference type="AlphaFoldDB" id="A0A330LLQ1"/>
<dbReference type="InterPro" id="IPR036388">
    <property type="entry name" value="WH-like_DNA-bd_sf"/>
</dbReference>
<proteinExistence type="predicted"/>
<feature type="transmembrane region" description="Helical" evidence="3">
    <location>
        <begin position="124"/>
        <end position="141"/>
    </location>
</feature>
<dbReference type="GO" id="GO:0000160">
    <property type="term" value="P:phosphorelay signal transduction system"/>
    <property type="evidence" value="ECO:0007669"/>
    <property type="project" value="InterPro"/>
</dbReference>
<dbReference type="GO" id="GO:0003677">
    <property type="term" value="F:DNA binding"/>
    <property type="evidence" value="ECO:0007669"/>
    <property type="project" value="UniProtKB-UniRule"/>
</dbReference>
<evidence type="ECO:0000256" key="3">
    <source>
        <dbReference type="SAM" id="Phobius"/>
    </source>
</evidence>
<dbReference type="PROSITE" id="PS51755">
    <property type="entry name" value="OMPR_PHOB"/>
    <property type="match status" value="1"/>
</dbReference>
<dbReference type="EMBL" id="LS483250">
    <property type="protein sequence ID" value="SQD77623.1"/>
    <property type="molecule type" value="Genomic_DNA"/>
</dbReference>
<dbReference type="Proteomes" id="UP000250163">
    <property type="component" value="Chromosome MORIYA"/>
</dbReference>
<keyword evidence="6" id="KW-1185">Reference proteome</keyword>
<evidence type="ECO:0000259" key="4">
    <source>
        <dbReference type="PROSITE" id="PS51755"/>
    </source>
</evidence>
<feature type="domain" description="OmpR/PhoB-type" evidence="4">
    <location>
        <begin position="1"/>
        <end position="98"/>
    </location>
</feature>
<sequence>MTYKISNDVIFCKIKANLKSPDSTQKLSSSEKEIIDLLCSKNGAVVSKEELKVIGWPGLEVTDQSLTQAVYSLRKKLALCGADDVIATVFNQGYTVKNAAVLSEDALSLRPHFIYKLKVYKIKSTNILLFCIFLLLPYILYEQFLHRESNNEELGFLSPHTNYIHNGNYLTFISNEDINKDRQVMIEMFSDKIPTKSKVFSFMTNNKTYILACPLSNNATTCDSTVSKVLELPANEENIAANKVTEWFSLQQKIKSELPLFTGLMMSSTNYMFVDEQLTITDKVRFIFDFNNQVESGFKKFKIKDKKYEGKYKGSILYSKKSDTKNTFISRSGDFTFSFDHNVGTAALIMQNRTIDIIPFNRIMKEKCSKKITERRVIWKIEEWGNQSLWVSVSSNKMWLFEEHPLY</sequence>
<dbReference type="RefSeq" id="WP_112713323.1">
    <property type="nucleotide sequence ID" value="NZ_LS483250.1"/>
</dbReference>
<evidence type="ECO:0000313" key="5">
    <source>
        <dbReference type="EMBL" id="SQD77623.1"/>
    </source>
</evidence>
<organism evidence="5 6">
    <name type="scientific">Moritella yayanosii</name>
    <dbReference type="NCBI Taxonomy" id="69539"/>
    <lineage>
        <taxon>Bacteria</taxon>
        <taxon>Pseudomonadati</taxon>
        <taxon>Pseudomonadota</taxon>
        <taxon>Gammaproteobacteria</taxon>
        <taxon>Alteromonadales</taxon>
        <taxon>Moritellaceae</taxon>
        <taxon>Moritella</taxon>
    </lineage>
</organism>
<accession>A0A330LLQ1</accession>
<dbReference type="InterPro" id="IPR016032">
    <property type="entry name" value="Sig_transdc_resp-reg_C-effctor"/>
</dbReference>
<feature type="DNA-binding region" description="OmpR/PhoB-type" evidence="2">
    <location>
        <begin position="1"/>
        <end position="98"/>
    </location>
</feature>
<dbReference type="InterPro" id="IPR001867">
    <property type="entry name" value="OmpR/PhoB-type_DNA-bd"/>
</dbReference>
<dbReference type="Gene3D" id="1.10.10.10">
    <property type="entry name" value="Winged helix-like DNA-binding domain superfamily/Winged helix DNA-binding domain"/>
    <property type="match status" value="1"/>
</dbReference>
<name>A0A330LLQ1_9GAMM</name>